<dbReference type="RefSeq" id="WP_159369377.1">
    <property type="nucleotide sequence ID" value="NZ_WMEO01000023.1"/>
</dbReference>
<sequence length="188" mass="19766">MKRRVLLAGIGLSSIGVGAAFGSGAFTTVRADRSVELNVNSDDSAQIIFTQGSGVGADRLIGTDNSNAVNVIEFSRTDLNEQSTTTFEKALKIENNTDNSGDGLDLDLRVKETTEIGGGDVLDFRVEGSGSIVGGENENEFRLDATDSVETDIVIDLRDNDIGDGAGDNDLESIEQVTFVVEAVDSGS</sequence>
<evidence type="ECO:0000313" key="1">
    <source>
        <dbReference type="EMBL" id="MYL17492.1"/>
    </source>
</evidence>
<name>A0A6B1I9H6_9EURY</name>
<gene>
    <name evidence="1" type="ORF">GLW36_12670</name>
</gene>
<dbReference type="Proteomes" id="UP000460194">
    <property type="component" value="Unassembled WGS sequence"/>
</dbReference>
<dbReference type="AlphaFoldDB" id="A0A6B1I9H6"/>
<reference evidence="1 2" key="1">
    <citation type="submission" date="2019-11" db="EMBL/GenBank/DDBJ databases">
        <title>Genome sequences of 17 halophilic strains isolated from different environments.</title>
        <authorList>
            <person name="Furrow R.E."/>
        </authorList>
    </citation>
    <scope>NUCLEOTIDE SEQUENCE [LARGE SCALE GENOMIC DNA]</scope>
    <source>
        <strain evidence="1 2">22517_05_Cabo</strain>
    </source>
</reference>
<dbReference type="EMBL" id="WMEO01000023">
    <property type="protein sequence ID" value="MYL17492.1"/>
    <property type="molecule type" value="Genomic_DNA"/>
</dbReference>
<organism evidence="1 2">
    <name type="scientific">Halorubrum distributum</name>
    <dbReference type="NCBI Taxonomy" id="29283"/>
    <lineage>
        <taxon>Archaea</taxon>
        <taxon>Methanobacteriati</taxon>
        <taxon>Methanobacteriota</taxon>
        <taxon>Stenosarchaea group</taxon>
        <taxon>Halobacteria</taxon>
        <taxon>Halobacteriales</taxon>
        <taxon>Haloferacaceae</taxon>
        <taxon>Halorubrum</taxon>
        <taxon>Halorubrum distributum group</taxon>
    </lineage>
</organism>
<evidence type="ECO:0000313" key="2">
    <source>
        <dbReference type="Proteomes" id="UP000460194"/>
    </source>
</evidence>
<accession>A0A6B1I9H6</accession>
<protein>
    <recommendedName>
        <fullName evidence="3">DUF1102 domain-containing protein</fullName>
    </recommendedName>
</protein>
<comment type="caution">
    <text evidence="1">The sequence shown here is derived from an EMBL/GenBank/DDBJ whole genome shotgun (WGS) entry which is preliminary data.</text>
</comment>
<proteinExistence type="predicted"/>
<evidence type="ECO:0008006" key="3">
    <source>
        <dbReference type="Google" id="ProtNLM"/>
    </source>
</evidence>